<gene>
    <name evidence="2" type="ORF">UFOPK1639_00409</name>
    <name evidence="3" type="ORF">UFOPK2132_00428</name>
</gene>
<accession>A0A6J6DGJ4</accession>
<protein>
    <submittedName>
        <fullName evidence="2">Unannotated protein</fullName>
    </submittedName>
</protein>
<evidence type="ECO:0000313" key="2">
    <source>
        <dbReference type="EMBL" id="CAB4560498.1"/>
    </source>
</evidence>
<sequence length="401" mass="43480">MKKLPWVVLVSSLVTLTSFAQASWAETGELSVSSIPREFVVGDPGSINTEITLEIFATTAAPKVVVVEFIDFYTGEGGRSQLPSGSTPYSLSNVLEIVPFANRHPGGGQERFLVTIKPKADYKQQLFTGGVVVRLDSVGNQGEGVGSTSSILRSMTVTPYGLVASLEEANLLPAQVIRHDIHRLERSSFIDSILPDLPGIVNFGPVESRVTYTNPGEYPVFSELSWAFEHGGEVIANKSLRSSLVSPEQEVQKAVTTQVSGQAEGSQLNLLPGLGFVSNKITLTSSLGGTELPVQVFDGSFLVLQWKEPFVGIIALYFLVRWAWRKNLSPRQRQETATLIGLGVQTFLRGFKRRLRGTPLGAPEQVAKSSAPALAQAVPQRPMYVPPGSSYPIQKYPTPKP</sequence>
<evidence type="ECO:0000313" key="3">
    <source>
        <dbReference type="EMBL" id="CAB4634365.1"/>
    </source>
</evidence>
<feature type="region of interest" description="Disordered" evidence="1">
    <location>
        <begin position="379"/>
        <end position="401"/>
    </location>
</feature>
<reference evidence="2" key="1">
    <citation type="submission" date="2020-05" db="EMBL/GenBank/DDBJ databases">
        <authorList>
            <person name="Chiriac C."/>
            <person name="Salcher M."/>
            <person name="Ghai R."/>
            <person name="Kavagutti S V."/>
        </authorList>
    </citation>
    <scope>NUCLEOTIDE SEQUENCE</scope>
</reference>
<proteinExistence type="predicted"/>
<evidence type="ECO:0000256" key="1">
    <source>
        <dbReference type="SAM" id="MobiDB-lite"/>
    </source>
</evidence>
<dbReference type="EMBL" id="CAEZVU010000060">
    <property type="protein sequence ID" value="CAB4634365.1"/>
    <property type="molecule type" value="Genomic_DNA"/>
</dbReference>
<dbReference type="EMBL" id="CAEZTH010000032">
    <property type="protein sequence ID" value="CAB4560498.1"/>
    <property type="molecule type" value="Genomic_DNA"/>
</dbReference>
<dbReference type="AlphaFoldDB" id="A0A6J6DGJ4"/>
<organism evidence="2">
    <name type="scientific">freshwater metagenome</name>
    <dbReference type="NCBI Taxonomy" id="449393"/>
    <lineage>
        <taxon>unclassified sequences</taxon>
        <taxon>metagenomes</taxon>
        <taxon>ecological metagenomes</taxon>
    </lineage>
</organism>
<name>A0A6J6DGJ4_9ZZZZ</name>